<gene>
    <name evidence="4" type="ORF">CHILSU_LOCUS4072</name>
</gene>
<feature type="region of interest" description="Disordered" evidence="1">
    <location>
        <begin position="505"/>
        <end position="539"/>
    </location>
</feature>
<organism evidence="4 5">
    <name type="scientific">Chilo suppressalis</name>
    <name type="common">Asiatic rice borer moth</name>
    <dbReference type="NCBI Taxonomy" id="168631"/>
    <lineage>
        <taxon>Eukaryota</taxon>
        <taxon>Metazoa</taxon>
        <taxon>Ecdysozoa</taxon>
        <taxon>Arthropoda</taxon>
        <taxon>Hexapoda</taxon>
        <taxon>Insecta</taxon>
        <taxon>Pterygota</taxon>
        <taxon>Neoptera</taxon>
        <taxon>Endopterygota</taxon>
        <taxon>Lepidoptera</taxon>
        <taxon>Glossata</taxon>
        <taxon>Ditrysia</taxon>
        <taxon>Pyraloidea</taxon>
        <taxon>Crambidae</taxon>
        <taxon>Crambinae</taxon>
        <taxon>Chilo</taxon>
    </lineage>
</organism>
<evidence type="ECO:0000256" key="3">
    <source>
        <dbReference type="SAM" id="SignalP"/>
    </source>
</evidence>
<keyword evidence="3" id="KW-0732">Signal</keyword>
<evidence type="ECO:0000256" key="2">
    <source>
        <dbReference type="SAM" id="Phobius"/>
    </source>
</evidence>
<feature type="signal peptide" evidence="3">
    <location>
        <begin position="1"/>
        <end position="20"/>
    </location>
</feature>
<name>A0ABN8EB29_CHISP</name>
<evidence type="ECO:0000256" key="1">
    <source>
        <dbReference type="SAM" id="MobiDB-lite"/>
    </source>
</evidence>
<feature type="chain" id="PRO_5046335586" evidence="3">
    <location>
        <begin position="21"/>
        <end position="617"/>
    </location>
</feature>
<dbReference type="Proteomes" id="UP001153292">
    <property type="component" value="Chromosome 18"/>
</dbReference>
<feature type="compositionally biased region" description="Polar residues" evidence="1">
    <location>
        <begin position="140"/>
        <end position="150"/>
    </location>
</feature>
<sequence length="617" mass="74285">MYNWRLLLFAFFAVFQTIASFEERNLVDGRQQCCDHRFSRDTGSRNENSPFKLLSKDRTLKFRQNLQEVRRDDVRNEQRTPLKHFPTDQFRNAQEQNLIRGNPDIRIHSSRATFRGEIRATRIRDIKPDSERNFARENLSRSSRGRTSGNDIRPSENLLKYRERQNNQRETRRRMINDVSENRRIFTEVRQRDFRGTNEHYIERSYSPSQNVRRSLLERGSERNAIREVSVTRDNSRKQHLQRSARSLDRFTKNIEEQMRISSESFRVADDGRQIRSRYREVRNERERTEVRLTSPFHDREHLYRKSIVLRDIRVTNEVRNNDSDERRIVRDNVERISPRVIVEFRRFDVNVSPIRNSRERTENRETTKVVSRLIEDRRERVNTARRILNIRRDNRLNEIKRERTVNNRDINRRESRNERSSATLRSVRIPSRHFEYERRTVAPKRENTRTFEGIKQQERRDVNERVRSSEQEHFTHAAHSRIISMWANRKQEAERKVDIEKRVRQRGTSQLNQISSQKTDARDATYSKGSRDDYRASDSRRSVEYRLKSASERMTHEMKEGEIQIIGLNWQYLLYTVQAIYLCSVLLPMLMNKAGTKKKTLTFDWGTPLQKLIKVD</sequence>
<feature type="transmembrane region" description="Helical" evidence="2">
    <location>
        <begin position="573"/>
        <end position="592"/>
    </location>
</feature>
<feature type="compositionally biased region" description="Polar residues" evidence="1">
    <location>
        <begin position="507"/>
        <end position="519"/>
    </location>
</feature>
<keyword evidence="2" id="KW-1133">Transmembrane helix</keyword>
<feature type="region of interest" description="Disordered" evidence="1">
    <location>
        <begin position="129"/>
        <end position="155"/>
    </location>
</feature>
<feature type="region of interest" description="Disordered" evidence="1">
    <location>
        <begin position="456"/>
        <end position="477"/>
    </location>
</feature>
<feature type="compositionally biased region" description="Basic and acidic residues" evidence="1">
    <location>
        <begin position="456"/>
        <end position="476"/>
    </location>
</feature>
<accession>A0ABN8EB29</accession>
<reference evidence="4" key="1">
    <citation type="submission" date="2021-12" db="EMBL/GenBank/DDBJ databases">
        <authorList>
            <person name="King R."/>
        </authorList>
    </citation>
    <scope>NUCLEOTIDE SEQUENCE</scope>
</reference>
<dbReference type="EMBL" id="OU963911">
    <property type="protein sequence ID" value="CAH0680104.1"/>
    <property type="molecule type" value="Genomic_DNA"/>
</dbReference>
<protein>
    <submittedName>
        <fullName evidence="4">Uncharacterized protein</fullName>
    </submittedName>
</protein>
<evidence type="ECO:0000313" key="5">
    <source>
        <dbReference type="Proteomes" id="UP001153292"/>
    </source>
</evidence>
<feature type="compositionally biased region" description="Basic and acidic residues" evidence="1">
    <location>
        <begin position="520"/>
        <end position="539"/>
    </location>
</feature>
<proteinExistence type="predicted"/>
<evidence type="ECO:0000313" key="4">
    <source>
        <dbReference type="EMBL" id="CAH0680104.1"/>
    </source>
</evidence>
<keyword evidence="2" id="KW-0812">Transmembrane</keyword>
<keyword evidence="5" id="KW-1185">Reference proteome</keyword>
<keyword evidence="2" id="KW-0472">Membrane</keyword>
<feature type="compositionally biased region" description="Basic and acidic residues" evidence="1">
    <location>
        <begin position="129"/>
        <end position="139"/>
    </location>
</feature>